<feature type="transmembrane region" description="Helical" evidence="2">
    <location>
        <begin position="6"/>
        <end position="25"/>
    </location>
</feature>
<gene>
    <name evidence="3" type="ordered locus">MHLP_02155</name>
</gene>
<dbReference type="HOGENOM" id="CLU_107120_0_0_14"/>
<keyword evidence="2" id="KW-1133">Transmembrane helix</keyword>
<feature type="compositionally biased region" description="Low complexity" evidence="1">
    <location>
        <begin position="47"/>
        <end position="61"/>
    </location>
</feature>
<sequence length="213" mass="23074">MLPTKIIVAAVVGSGSVLGGGYGIVEWVRYPSSSRDKFEARAVQEDSGSSSSIPESLGTSSQPQKRSEDHPSVDSSPKNSLEDEQLVSAGAVRSDNEDEASEEDEDEIDEEVSGFLAVVKGEDGFADGGYKLVAYYDNQVPEGTVIVSGIPFKAVKDKIGGKINSFNYELWDVDNLSGFLKAFDKKKSELGSVFDELAMFELEKQVKEKNTSR</sequence>
<dbReference type="EMBL" id="CP003731">
    <property type="protein sequence ID" value="AFO52011.1"/>
    <property type="molecule type" value="Genomic_DNA"/>
</dbReference>
<evidence type="ECO:0000256" key="2">
    <source>
        <dbReference type="SAM" id="Phobius"/>
    </source>
</evidence>
<name>I7CFM3_MYCHA</name>
<reference evidence="3 4" key="1">
    <citation type="journal article" date="2012" name="J. Bacteriol.">
        <title>Genome Sequence of "Candidatus Mycoplasma haemolamae" Strain Purdue, a Red Blood Cell Pathogen of Alpacas (Vicugna pacos) and Llamas (Lama glama).</title>
        <authorList>
            <person name="Guimaraes A.M."/>
            <person name="Toth B."/>
            <person name="Santos A.P."/>
            <person name="do Nascimento N.C."/>
            <person name="Kritchevsky J.E."/>
            <person name="Messick J.B."/>
        </authorList>
    </citation>
    <scope>NUCLEOTIDE SEQUENCE [LARGE SCALE GENOMIC DNA]</scope>
    <source>
        <strain evidence="3 4">Purdue</strain>
    </source>
</reference>
<dbReference type="AlphaFoldDB" id="I7CFM3"/>
<keyword evidence="2" id="KW-0472">Membrane</keyword>
<keyword evidence="2" id="KW-0812">Transmembrane</keyword>
<keyword evidence="4" id="KW-1185">Reference proteome</keyword>
<dbReference type="STRING" id="1212765.MHLP_02155"/>
<protein>
    <submittedName>
        <fullName evidence="3">Uncharacterized protein</fullName>
    </submittedName>
</protein>
<reference evidence="4" key="2">
    <citation type="submission" date="2012-07" db="EMBL/GenBank/DDBJ databases">
        <title>Complete genome sequence of 'Candidatus Mycoplasma haemolamae'.</title>
        <authorList>
            <person name="Guimaraes A.M.S."/>
            <person name="Toth B."/>
            <person name="Santos A.P."/>
            <person name="Nascimento N.C."/>
            <person name="Sojka J.E."/>
            <person name="Messick J.B."/>
        </authorList>
    </citation>
    <scope>NUCLEOTIDE SEQUENCE [LARGE SCALE GENOMIC DNA]</scope>
    <source>
        <strain evidence="4">Purdue</strain>
    </source>
</reference>
<proteinExistence type="predicted"/>
<feature type="region of interest" description="Disordered" evidence="1">
    <location>
        <begin position="36"/>
        <end position="110"/>
    </location>
</feature>
<dbReference type="PATRIC" id="fig|1212765.3.peg.484"/>
<evidence type="ECO:0000256" key="1">
    <source>
        <dbReference type="SAM" id="MobiDB-lite"/>
    </source>
</evidence>
<feature type="compositionally biased region" description="Acidic residues" evidence="1">
    <location>
        <begin position="96"/>
        <end position="110"/>
    </location>
</feature>
<dbReference type="Proteomes" id="UP000006502">
    <property type="component" value="Chromosome"/>
</dbReference>
<accession>I7CFM3</accession>
<organism evidence="3 4">
    <name type="scientific">Mycoplasma haematolamae (strain Purdue)</name>
    <dbReference type="NCBI Taxonomy" id="1212765"/>
    <lineage>
        <taxon>Bacteria</taxon>
        <taxon>Bacillati</taxon>
        <taxon>Mycoplasmatota</taxon>
        <taxon>Mollicutes</taxon>
        <taxon>Mycoplasmataceae</taxon>
        <taxon>Mycoplasma</taxon>
    </lineage>
</organism>
<evidence type="ECO:0000313" key="4">
    <source>
        <dbReference type="Proteomes" id="UP000006502"/>
    </source>
</evidence>
<dbReference type="KEGG" id="mhl:MHLP_02155"/>
<evidence type="ECO:0000313" key="3">
    <source>
        <dbReference type="EMBL" id="AFO52011.1"/>
    </source>
</evidence>